<evidence type="ECO:0000313" key="10">
    <source>
        <dbReference type="EMBL" id="CAH3153179.1"/>
    </source>
</evidence>
<evidence type="ECO:0000259" key="8">
    <source>
        <dbReference type="PROSITE" id="PS50026"/>
    </source>
</evidence>
<evidence type="ECO:0000259" key="9">
    <source>
        <dbReference type="PROSITE" id="PS50948"/>
    </source>
</evidence>
<reference evidence="10 11" key="1">
    <citation type="submission" date="2022-05" db="EMBL/GenBank/DDBJ databases">
        <authorList>
            <consortium name="Genoscope - CEA"/>
            <person name="William W."/>
        </authorList>
    </citation>
    <scope>NUCLEOTIDE SEQUENCE [LARGE SCALE GENOMIC DNA]</scope>
</reference>
<keyword evidence="4" id="KW-0106">Calcium</keyword>
<dbReference type="InterPro" id="IPR001881">
    <property type="entry name" value="EGF-like_Ca-bd_dom"/>
</dbReference>
<dbReference type="PROSITE" id="PS01187">
    <property type="entry name" value="EGF_CA"/>
    <property type="match status" value="1"/>
</dbReference>
<feature type="disulfide bond" evidence="7">
    <location>
        <begin position="445"/>
        <end position="462"/>
    </location>
</feature>
<keyword evidence="6" id="KW-0325">Glycoprotein</keyword>
<keyword evidence="3" id="KW-0677">Repeat</keyword>
<dbReference type="EMBL" id="CALNXI010001051">
    <property type="protein sequence ID" value="CAH3153179.1"/>
    <property type="molecule type" value="Genomic_DNA"/>
</dbReference>
<accession>A0ABN8Q2A4</accession>
<evidence type="ECO:0000256" key="7">
    <source>
        <dbReference type="PROSITE-ProRule" id="PRU00076"/>
    </source>
</evidence>
<dbReference type="Gene3D" id="3.50.4.10">
    <property type="entry name" value="Hepatocyte Growth Factor"/>
    <property type="match status" value="1"/>
</dbReference>
<feature type="domain" description="EGF-like" evidence="8">
    <location>
        <begin position="476"/>
        <end position="516"/>
    </location>
</feature>
<keyword evidence="11" id="KW-1185">Reference proteome</keyword>
<evidence type="ECO:0000256" key="6">
    <source>
        <dbReference type="ARBA" id="ARBA00023180"/>
    </source>
</evidence>
<dbReference type="InterPro" id="IPR000742">
    <property type="entry name" value="EGF"/>
</dbReference>
<dbReference type="PROSITE" id="PS01186">
    <property type="entry name" value="EGF_2"/>
    <property type="match status" value="3"/>
</dbReference>
<gene>
    <name evidence="10" type="ORF">PEVE_00001038</name>
</gene>
<dbReference type="Pfam" id="PF00024">
    <property type="entry name" value="PAN_1"/>
    <property type="match status" value="2"/>
</dbReference>
<dbReference type="SMART" id="SM00179">
    <property type="entry name" value="EGF_CA"/>
    <property type="match status" value="3"/>
</dbReference>
<protein>
    <submittedName>
        <fullName evidence="10">Uncharacterized protein</fullName>
    </submittedName>
</protein>
<organism evidence="10 11">
    <name type="scientific">Porites evermanni</name>
    <dbReference type="NCBI Taxonomy" id="104178"/>
    <lineage>
        <taxon>Eukaryota</taxon>
        <taxon>Metazoa</taxon>
        <taxon>Cnidaria</taxon>
        <taxon>Anthozoa</taxon>
        <taxon>Hexacorallia</taxon>
        <taxon>Scleractinia</taxon>
        <taxon>Fungiina</taxon>
        <taxon>Poritidae</taxon>
        <taxon>Porites</taxon>
    </lineage>
</organism>
<keyword evidence="5 7" id="KW-1015">Disulfide bond</keyword>
<dbReference type="CDD" id="cd00054">
    <property type="entry name" value="EGF_CA"/>
    <property type="match status" value="3"/>
</dbReference>
<evidence type="ECO:0000256" key="1">
    <source>
        <dbReference type="ARBA" id="ARBA00022536"/>
    </source>
</evidence>
<evidence type="ECO:0000313" key="11">
    <source>
        <dbReference type="Proteomes" id="UP001159427"/>
    </source>
</evidence>
<feature type="disulfide bond" evidence="7">
    <location>
        <begin position="464"/>
        <end position="473"/>
    </location>
</feature>
<keyword evidence="2" id="KW-0732">Signal</keyword>
<proteinExistence type="predicted"/>
<dbReference type="PROSITE" id="PS50026">
    <property type="entry name" value="EGF_3"/>
    <property type="match status" value="4"/>
</dbReference>
<dbReference type="PROSITE" id="PS00010">
    <property type="entry name" value="ASX_HYDROXYL"/>
    <property type="match status" value="2"/>
</dbReference>
<keyword evidence="1 7" id="KW-0245">EGF-like domain</keyword>
<feature type="domain" description="Apple" evidence="9">
    <location>
        <begin position="358"/>
        <end position="434"/>
    </location>
</feature>
<feature type="non-terminal residue" evidence="10">
    <location>
        <position position="1"/>
    </location>
</feature>
<feature type="disulfide bond" evidence="7">
    <location>
        <begin position="118"/>
        <end position="127"/>
    </location>
</feature>
<evidence type="ECO:0000256" key="4">
    <source>
        <dbReference type="ARBA" id="ARBA00022837"/>
    </source>
</evidence>
<dbReference type="Proteomes" id="UP001159427">
    <property type="component" value="Unassembled WGS sequence"/>
</dbReference>
<dbReference type="InterPro" id="IPR000152">
    <property type="entry name" value="EGF-type_Asp/Asn_hydroxyl_site"/>
</dbReference>
<dbReference type="Gene3D" id="2.40.155.10">
    <property type="entry name" value="Green fluorescent protein"/>
    <property type="match status" value="1"/>
</dbReference>
<evidence type="ECO:0000256" key="5">
    <source>
        <dbReference type="ARBA" id="ARBA00023157"/>
    </source>
</evidence>
<feature type="domain" description="Apple" evidence="9">
    <location>
        <begin position="10"/>
        <end position="94"/>
    </location>
</feature>
<dbReference type="SUPFAM" id="SSF57196">
    <property type="entry name" value="EGF/Laminin"/>
    <property type="match status" value="4"/>
</dbReference>
<dbReference type="SMART" id="SM00473">
    <property type="entry name" value="PAN_AP"/>
    <property type="match status" value="2"/>
</dbReference>
<dbReference type="Pfam" id="PF12947">
    <property type="entry name" value="EGF_3"/>
    <property type="match status" value="2"/>
</dbReference>
<dbReference type="PANTHER" id="PTHR24039:SF28">
    <property type="entry name" value="EGF-LIKE DOMAIN-CONTAINING PROTEIN"/>
    <property type="match status" value="1"/>
</dbReference>
<dbReference type="InterPro" id="IPR018097">
    <property type="entry name" value="EGF_Ca-bd_CS"/>
</dbReference>
<dbReference type="PANTHER" id="PTHR24039">
    <property type="entry name" value="FIBRILLIN-RELATED"/>
    <property type="match status" value="1"/>
</dbReference>
<dbReference type="SMART" id="SM00181">
    <property type="entry name" value="EGF"/>
    <property type="match status" value="4"/>
</dbReference>
<dbReference type="InterPro" id="IPR024731">
    <property type="entry name" value="NELL2-like_EGF"/>
</dbReference>
<comment type="caution">
    <text evidence="10">The sequence shown here is derived from an EMBL/GenBank/DDBJ whole genome shotgun (WGS) entry which is preliminary data.</text>
</comment>
<name>A0ABN8Q2A4_9CNID</name>
<feature type="disulfide bond" evidence="7">
    <location>
        <begin position="99"/>
        <end position="116"/>
    </location>
</feature>
<feature type="domain" description="EGF-like" evidence="8">
    <location>
        <begin position="436"/>
        <end position="474"/>
    </location>
</feature>
<dbReference type="PROSITE" id="PS00022">
    <property type="entry name" value="EGF_1"/>
    <property type="match status" value="2"/>
</dbReference>
<evidence type="ECO:0000256" key="2">
    <source>
        <dbReference type="ARBA" id="ARBA00022729"/>
    </source>
</evidence>
<dbReference type="InterPro" id="IPR009017">
    <property type="entry name" value="GFP"/>
</dbReference>
<dbReference type="Gene3D" id="2.10.25.10">
    <property type="entry name" value="Laminin"/>
    <property type="match status" value="3"/>
</dbReference>
<sequence length="964" mass="108493">HSFLFLSGTCRQLEFYHTVDGKRLKNHVIRTIDVTGERSCRTLCYMEPNCVSYNFNKVTRKCELNNSTFRDGKEKMETIPDYINCGVKARENACANKPCKNKATCQTGFTAKGYHCLCLIGFEGEHCENDIGECAHEKCGANAYCNNTKGGYNCTCHPGYYGDGKNCEPAFSCKDIFDKKISNETFRMGNYYPLFQQLRMTVYWQRRRLLLCTGNGAWTMVMKTDAGSKTFHYNSDLWNNKKTFNLDGGKTGFDLQETKLPSYWNTSLSKICLGMKINNQINFIVIKKQVNSLYSLIADGQYRSTSLGRDKCLSLIGSSASLQLNGKKEGFNAKCTLSGRSKARIGILGNDQTDCYACNSRLGQLYQFLDNKRLHGYAVKRIDSTDEMTCSQACLRHSWCTSSNFKESSGNCELDKHEFSIINGKQLLLTQVKCDFLQGCLMAGCLNGGSCLFEKEKDAFSCSCNPQWSGEKCELDIDECKKNTHKCGANAYCNNTKGGYNCTCHPGYYGDGKNCEPAFSCKDIFDKKISNESKAYPLIMGDKVVEAYCHMTVASSEDETCGNGAWTMVMKTDAGSKTFHYNSDLWNNKKTFNLDGGKTGFDLQETKLPSYWNTSLSKICLGMKINNQINFIVIKKQVNSLYSLIADGQYRSTSLGRDKWMSLIGSKASLQLNCKKEGFNAKCTLSAYSKARIGIVGNDEKNCRGCNSRLGFGSGGNYDKTNTCGNLDNHWNKRLSIKTMGYILTGGPRQSIQIYDWSVSIPYHYRKLQNGYLYKTTLSRRLLRFHQPSDVVYAQTIKSFFIKVLKYPRSYDFLKQIELDDIETKLPSYWNTSLSKICLGMKINNQINFIVIKKQVNSLYSLIADGQYRSTSLGRDKWMSLIGSKASLQLNCKKEGFNAKCTLSAYSKARIGIVGNDEKNCRGCNSRLGFGSGGNYDKTNTCGNLDNHWNKRLSIKTMGYILVQ</sequence>
<feature type="domain" description="EGF-like" evidence="8">
    <location>
        <begin position="130"/>
        <end position="168"/>
    </location>
</feature>
<dbReference type="PROSITE" id="PS50948">
    <property type="entry name" value="PAN"/>
    <property type="match status" value="2"/>
</dbReference>
<dbReference type="InterPro" id="IPR003609">
    <property type="entry name" value="Pan_app"/>
</dbReference>
<feature type="domain" description="EGF-like" evidence="8">
    <location>
        <begin position="90"/>
        <end position="128"/>
    </location>
</feature>
<evidence type="ECO:0000256" key="3">
    <source>
        <dbReference type="ARBA" id="ARBA00022737"/>
    </source>
</evidence>
<comment type="caution">
    <text evidence="7">Lacks conserved residue(s) required for the propagation of feature annotation.</text>
</comment>
<dbReference type="SUPFAM" id="SSF57414">
    <property type="entry name" value="Hairpin loop containing domain-like"/>
    <property type="match status" value="1"/>
</dbReference>